<evidence type="ECO:0008006" key="6">
    <source>
        <dbReference type="Google" id="ProtNLM"/>
    </source>
</evidence>
<name>A0AAU9DLI4_9BACT</name>
<evidence type="ECO:0000259" key="3">
    <source>
        <dbReference type="Pfam" id="PF16344"/>
    </source>
</evidence>
<keyword evidence="5" id="KW-1185">Reference proteome</keyword>
<dbReference type="RefSeq" id="WP_338395411.1">
    <property type="nucleotide sequence ID" value="NZ_AP025317.1"/>
</dbReference>
<keyword evidence="1" id="KW-1133">Transmembrane helix</keyword>
<dbReference type="EMBL" id="AP025317">
    <property type="protein sequence ID" value="BDD12040.1"/>
    <property type="molecule type" value="Genomic_DNA"/>
</dbReference>
<keyword evidence="1" id="KW-0472">Membrane</keyword>
<feature type="domain" description="Protein FecR C-terminal" evidence="3">
    <location>
        <begin position="260"/>
        <end position="320"/>
    </location>
</feature>
<dbReference type="Pfam" id="PF16344">
    <property type="entry name" value="FecR_C"/>
    <property type="match status" value="1"/>
</dbReference>
<dbReference type="AlphaFoldDB" id="A0AAU9DLI4"/>
<dbReference type="Proteomes" id="UP001348817">
    <property type="component" value="Plasmid pFA3"/>
</dbReference>
<evidence type="ECO:0000313" key="5">
    <source>
        <dbReference type="Proteomes" id="UP001348817"/>
    </source>
</evidence>
<evidence type="ECO:0000259" key="2">
    <source>
        <dbReference type="Pfam" id="PF04773"/>
    </source>
</evidence>
<evidence type="ECO:0000256" key="1">
    <source>
        <dbReference type="SAM" id="Phobius"/>
    </source>
</evidence>
<keyword evidence="1" id="KW-0812">Transmembrane</keyword>
<reference evidence="4 5" key="1">
    <citation type="submission" date="2021-12" db="EMBL/GenBank/DDBJ databases">
        <title>Genome sequencing of bacteria with rrn-lacking chromosome and rrn-plasmid.</title>
        <authorList>
            <person name="Anda M."/>
            <person name="Iwasaki W."/>
        </authorList>
    </citation>
    <scope>NUCLEOTIDE SEQUENCE [LARGE SCALE GENOMIC DNA]</scope>
    <source>
        <strain evidence="4 5">DSM 100852</strain>
        <plasmid evidence="4 5">pFA3</plasmid>
    </source>
</reference>
<feature type="domain" description="FecR protein" evidence="2">
    <location>
        <begin position="117"/>
        <end position="215"/>
    </location>
</feature>
<accession>A0AAU9DLI4</accession>
<feature type="transmembrane region" description="Helical" evidence="1">
    <location>
        <begin position="88"/>
        <end position="110"/>
    </location>
</feature>
<evidence type="ECO:0000313" key="4">
    <source>
        <dbReference type="EMBL" id="BDD12040.1"/>
    </source>
</evidence>
<dbReference type="Pfam" id="PF04773">
    <property type="entry name" value="FecR"/>
    <property type="match status" value="1"/>
</dbReference>
<proteinExistence type="predicted"/>
<dbReference type="PANTHER" id="PTHR30273">
    <property type="entry name" value="PERIPLASMIC SIGNAL SENSOR AND SIGMA FACTOR ACTIVATOR FECR-RELATED"/>
    <property type="match status" value="1"/>
</dbReference>
<keyword evidence="4" id="KW-0614">Plasmid</keyword>
<dbReference type="PANTHER" id="PTHR30273:SF2">
    <property type="entry name" value="PROTEIN FECR"/>
    <property type="match status" value="1"/>
</dbReference>
<protein>
    <recommendedName>
        <fullName evidence="6">FecR family protein</fullName>
    </recommendedName>
</protein>
<dbReference type="Gene3D" id="2.60.120.1440">
    <property type="match status" value="1"/>
</dbReference>
<dbReference type="InterPro" id="IPR032508">
    <property type="entry name" value="FecR_C"/>
</dbReference>
<dbReference type="InterPro" id="IPR006860">
    <property type="entry name" value="FecR"/>
</dbReference>
<dbReference type="KEGG" id="fax:FUAX_44720"/>
<geneLocation type="plasmid" evidence="4 5">
    <name>pFA3</name>
</geneLocation>
<gene>
    <name evidence="4" type="ORF">FUAX_44720</name>
</gene>
<dbReference type="Gene3D" id="3.55.50.30">
    <property type="match status" value="1"/>
</dbReference>
<organism evidence="4 5">
    <name type="scientific">Fulvitalea axinellae</name>
    <dbReference type="NCBI Taxonomy" id="1182444"/>
    <lineage>
        <taxon>Bacteria</taxon>
        <taxon>Pseudomonadati</taxon>
        <taxon>Bacteroidota</taxon>
        <taxon>Cytophagia</taxon>
        <taxon>Cytophagales</taxon>
        <taxon>Persicobacteraceae</taxon>
        <taxon>Fulvitalea</taxon>
    </lineage>
</organism>
<dbReference type="InterPro" id="IPR012373">
    <property type="entry name" value="Ferrdict_sens_TM"/>
</dbReference>
<dbReference type="GO" id="GO:0016989">
    <property type="term" value="F:sigma factor antagonist activity"/>
    <property type="evidence" value="ECO:0007669"/>
    <property type="project" value="TreeGrafter"/>
</dbReference>
<sequence length="335" mass="38400">MTERPSELERLTQDPKFVKWVLQPTVELDNYWNDKFTSNPIDKIGLKRVVELVRVLNSQSTSKSAGRDIQSVHAEEEDSISSIARKKIFWSGGVVVALALFLLSLAFFPLKFDEKIVINTKYGEIKEILLPDGSKAIMNGNSTLSYYEDWDREEERSVWLKGEGCFLVEKKHGNEGLEKFTVHLDGLDINVLGTVFNVDQRTEKVNVTLAEGKVEMIYMRQSGRNETILLPGETATLENGTLRKTKSSDVWKALEWRQRRMVFENNSLSEIASILKERYGVNLKFENREIKEYRFSGTFSNDETGLLLRAISEAFDLKIRKYKESHVLSTKALDS</sequence>